<evidence type="ECO:0000313" key="2">
    <source>
        <dbReference type="EMBL" id="EMQ97409.1"/>
    </source>
</evidence>
<feature type="compositionally biased region" description="Polar residues" evidence="1">
    <location>
        <begin position="114"/>
        <end position="128"/>
    </location>
</feature>
<keyword evidence="3" id="KW-1185">Reference proteome</keyword>
<feature type="region of interest" description="Disordered" evidence="1">
    <location>
        <begin position="114"/>
        <end position="134"/>
    </location>
</feature>
<reference evidence="2 3" key="1">
    <citation type="journal article" date="2013" name="Genome Announc.">
        <title>Draft Genome Sequence of Arthrobacter gangotriensis Strain Lz1yT, Isolated from a Penguin Rookery Soil Sample Collected in Antarctica, near the Indian Station Dakshin Gangotri.</title>
        <authorList>
            <person name="Shivaji S."/>
            <person name="Ara S."/>
            <person name="Bandi S."/>
            <person name="Singh A."/>
            <person name="Kumar Pinnaka A."/>
        </authorList>
    </citation>
    <scope>NUCLEOTIDE SEQUENCE [LARGE SCALE GENOMIC DNA]</scope>
    <source>
        <strain evidence="2 3">Lz1y</strain>
    </source>
</reference>
<name>M7N6L8_9MICC</name>
<dbReference type="STRING" id="1276920.ADIAG_03204"/>
<protein>
    <submittedName>
        <fullName evidence="2">Uncharacterized protein</fullName>
    </submittedName>
</protein>
<dbReference type="Proteomes" id="UP000012015">
    <property type="component" value="Unassembled WGS sequence"/>
</dbReference>
<dbReference type="AlphaFoldDB" id="M7N6L8"/>
<feature type="compositionally biased region" description="Polar residues" evidence="1">
    <location>
        <begin position="27"/>
        <end position="45"/>
    </location>
</feature>
<organism evidence="2 3">
    <name type="scientific">Paeniglutamicibacter gangotriensis Lz1y</name>
    <dbReference type="NCBI Taxonomy" id="1276920"/>
    <lineage>
        <taxon>Bacteria</taxon>
        <taxon>Bacillati</taxon>
        <taxon>Actinomycetota</taxon>
        <taxon>Actinomycetes</taxon>
        <taxon>Micrococcales</taxon>
        <taxon>Micrococcaceae</taxon>
        <taxon>Paeniglutamicibacter</taxon>
    </lineage>
</organism>
<feature type="region of interest" description="Disordered" evidence="1">
    <location>
        <begin position="14"/>
        <end position="60"/>
    </location>
</feature>
<dbReference type="EMBL" id="AOCK01000010">
    <property type="protein sequence ID" value="EMQ97409.1"/>
    <property type="molecule type" value="Genomic_DNA"/>
</dbReference>
<evidence type="ECO:0000256" key="1">
    <source>
        <dbReference type="SAM" id="MobiDB-lite"/>
    </source>
</evidence>
<comment type="caution">
    <text evidence="2">The sequence shown here is derived from an EMBL/GenBank/DDBJ whole genome shotgun (WGS) entry which is preliminary data.</text>
</comment>
<proteinExistence type="predicted"/>
<evidence type="ECO:0000313" key="3">
    <source>
        <dbReference type="Proteomes" id="UP000012015"/>
    </source>
</evidence>
<sequence length="150" mass="15747">MHVEAILSASFPRCPRLKRPVHGGVDQRTNPTASNHSTATCNEAQQHPYADPSSSLTVTHDKPDRKLVLEPLRATGAVAIAGGRASLSQGMGPVNDAEQQKTLDAGLDVDRFPGTNNLVSGNTATSRPPASPMRSCCAECATRSCGSPRS</sequence>
<gene>
    <name evidence="2" type="ORF">ADIAG_03204</name>
</gene>
<accession>M7N6L8</accession>